<proteinExistence type="predicted"/>
<feature type="region of interest" description="Disordered" evidence="1">
    <location>
        <begin position="187"/>
        <end position="213"/>
    </location>
</feature>
<dbReference type="GO" id="GO:0016020">
    <property type="term" value="C:membrane"/>
    <property type="evidence" value="ECO:0007669"/>
    <property type="project" value="InterPro"/>
</dbReference>
<dbReference type="Pfam" id="PF03567">
    <property type="entry name" value="Sulfotransfer_2"/>
    <property type="match status" value="1"/>
</dbReference>
<dbReference type="AlphaFoldDB" id="A0A7G9L5A0"/>
<reference evidence="2 3" key="1">
    <citation type="submission" date="2020-08" db="EMBL/GenBank/DDBJ databases">
        <title>Sphingomonas sp. sand1-3 16S ribosomal RNA gene Genome sequencing and assembly.</title>
        <authorList>
            <person name="Kang M."/>
        </authorList>
    </citation>
    <scope>NUCLEOTIDE SEQUENCE [LARGE SCALE GENOMIC DNA]</scope>
    <source>
        <strain evidence="3">sand1-3</strain>
    </source>
</reference>
<dbReference type="InterPro" id="IPR027417">
    <property type="entry name" value="P-loop_NTPase"/>
</dbReference>
<dbReference type="Gene3D" id="3.40.50.300">
    <property type="entry name" value="P-loop containing nucleotide triphosphate hydrolases"/>
    <property type="match status" value="1"/>
</dbReference>
<gene>
    <name evidence="2" type="ORF">H8M03_05620</name>
</gene>
<evidence type="ECO:0000256" key="1">
    <source>
        <dbReference type="SAM" id="MobiDB-lite"/>
    </source>
</evidence>
<dbReference type="Proteomes" id="UP000515861">
    <property type="component" value="Chromosome"/>
</dbReference>
<evidence type="ECO:0000313" key="3">
    <source>
        <dbReference type="Proteomes" id="UP000515861"/>
    </source>
</evidence>
<accession>A0A7G9L5A0</accession>
<name>A0A7G9L5A0_9SPHN</name>
<dbReference type="KEGG" id="ssau:H8M03_05620"/>
<dbReference type="RefSeq" id="WP_187480753.1">
    <property type="nucleotide sequence ID" value="NZ_CP060697.1"/>
</dbReference>
<dbReference type="GO" id="GO:0008146">
    <property type="term" value="F:sulfotransferase activity"/>
    <property type="evidence" value="ECO:0007669"/>
    <property type="project" value="InterPro"/>
</dbReference>
<dbReference type="EMBL" id="CP060697">
    <property type="protein sequence ID" value="QNM83799.1"/>
    <property type="molecule type" value="Genomic_DNA"/>
</dbReference>
<dbReference type="SUPFAM" id="SSF52540">
    <property type="entry name" value="P-loop containing nucleoside triphosphate hydrolases"/>
    <property type="match status" value="1"/>
</dbReference>
<organism evidence="2 3">
    <name type="scientific">Sphingomonas sabuli</name>
    <dbReference type="NCBI Taxonomy" id="2764186"/>
    <lineage>
        <taxon>Bacteria</taxon>
        <taxon>Pseudomonadati</taxon>
        <taxon>Pseudomonadota</taxon>
        <taxon>Alphaproteobacteria</taxon>
        <taxon>Sphingomonadales</taxon>
        <taxon>Sphingomonadaceae</taxon>
        <taxon>Sphingomonas</taxon>
    </lineage>
</organism>
<keyword evidence="3" id="KW-1185">Reference proteome</keyword>
<evidence type="ECO:0000313" key="2">
    <source>
        <dbReference type="EMBL" id="QNM83799.1"/>
    </source>
</evidence>
<protein>
    <submittedName>
        <fullName evidence="2">Sulfotransferase family 2 domain-containing protein</fullName>
    </submittedName>
</protein>
<keyword evidence="2" id="KW-0808">Transferase</keyword>
<sequence length="262" mass="29573">MALRPVDTGLPVLFTHVPKTGGSTITGGMSIIFGHGNTAGISTAKPDVRAAFLEQSKADGKPYVYGHFRYSDAAKVYDKANYIVALRDPLDRILSFYFMFLRANPRSELADRCAQDVAGDGFKLYHDWLVTRRRQDNLMCRYLCEEPDHKAAIARLEESYCLAWDNKGADLAWQYLHLQLRQREAPTASLRRRNDAPVAEDSADFTSGARPKDYATFLPPEHRAMVEERNAEDFALYRWFQENSVDSVPVRTDTTVATGQQA</sequence>
<dbReference type="InterPro" id="IPR005331">
    <property type="entry name" value="Sulfotransferase"/>
</dbReference>